<proteinExistence type="inferred from homology"/>
<name>A0A058Z6B8_FONAL</name>
<evidence type="ECO:0000256" key="7">
    <source>
        <dbReference type="ARBA" id="ARBA00023136"/>
    </source>
</evidence>
<dbReference type="GO" id="GO:0045047">
    <property type="term" value="P:protein targeting to ER"/>
    <property type="evidence" value="ECO:0007669"/>
    <property type="project" value="TreeGrafter"/>
</dbReference>
<evidence type="ECO:0000256" key="1">
    <source>
        <dbReference type="ARBA" id="ARBA00004648"/>
    </source>
</evidence>
<keyword evidence="7" id="KW-0472">Membrane</keyword>
<organism evidence="9">
    <name type="scientific">Fonticula alba</name>
    <name type="common">Slime mold</name>
    <dbReference type="NCBI Taxonomy" id="691883"/>
    <lineage>
        <taxon>Eukaryota</taxon>
        <taxon>Rotosphaerida</taxon>
        <taxon>Fonticulaceae</taxon>
        <taxon>Fonticula</taxon>
    </lineage>
</organism>
<keyword evidence="5" id="KW-0735">Signal-anchor</keyword>
<dbReference type="Pfam" id="PF04573">
    <property type="entry name" value="SPC22"/>
    <property type="match status" value="1"/>
</dbReference>
<dbReference type="GO" id="GO:0005787">
    <property type="term" value="C:signal peptidase complex"/>
    <property type="evidence" value="ECO:0007669"/>
    <property type="project" value="InterPro"/>
</dbReference>
<dbReference type="EMBL" id="KB932207">
    <property type="protein sequence ID" value="KCV69057.1"/>
    <property type="molecule type" value="Genomic_DNA"/>
</dbReference>
<dbReference type="AlphaFoldDB" id="A0A058Z6B8"/>
<dbReference type="STRING" id="691883.A0A058Z6B8"/>
<keyword evidence="3" id="KW-0812">Transmembrane</keyword>
<evidence type="ECO:0000256" key="6">
    <source>
        <dbReference type="ARBA" id="ARBA00022989"/>
    </source>
</evidence>
<keyword evidence="10" id="KW-1185">Reference proteome</keyword>
<dbReference type="RefSeq" id="XP_009496628.1">
    <property type="nucleotide sequence ID" value="XM_009498353.1"/>
</dbReference>
<dbReference type="GeneID" id="20529201"/>
<evidence type="ECO:0000256" key="5">
    <source>
        <dbReference type="ARBA" id="ARBA00022968"/>
    </source>
</evidence>
<protein>
    <recommendedName>
        <fullName evidence="8">Signal peptidase complex subunit 3</fullName>
    </recommendedName>
</protein>
<sequence length="224" mass="24759">MNFTSKRFFSLTTHLVSSLVFAVFVLFLCSLYKPASLFSGELVTPAPASTMRTVNFAPAGVAPGSGAPGSPDYSQGVPFEFRLRSIQASTGREPFLTRSKDVAVVRFDLDIDFTGVFQWWNTHMVFVYLVAEFETDAQEINHVTIWDDRVSRDAPHLTLTNARSEYLLSGVSNSLRDLANGRLALHWNVVPVLGSFSYQRSPAGHLEPGQPVSHPGLVPFKYST</sequence>
<dbReference type="GO" id="GO:0006465">
    <property type="term" value="P:signal peptide processing"/>
    <property type="evidence" value="ECO:0007669"/>
    <property type="project" value="InterPro"/>
</dbReference>
<accession>A0A058Z6B8</accession>
<dbReference type="OrthoDB" id="10261524at2759"/>
<dbReference type="Proteomes" id="UP000030693">
    <property type="component" value="Unassembled WGS sequence"/>
</dbReference>
<dbReference type="PANTHER" id="PTHR12804:SF0">
    <property type="entry name" value="SIGNAL PEPTIDASE COMPLEX SUBUNIT 3"/>
    <property type="match status" value="1"/>
</dbReference>
<evidence type="ECO:0000256" key="3">
    <source>
        <dbReference type="ARBA" id="ARBA00022692"/>
    </source>
</evidence>
<keyword evidence="6" id="KW-1133">Transmembrane helix</keyword>
<reference evidence="9" key="1">
    <citation type="submission" date="2013-04" db="EMBL/GenBank/DDBJ databases">
        <title>The Genome Sequence of Fonticula alba ATCC 38817.</title>
        <authorList>
            <consortium name="The Broad Institute Genomics Platform"/>
            <person name="Russ C."/>
            <person name="Cuomo C."/>
            <person name="Burger G."/>
            <person name="Gray M.W."/>
            <person name="Holland P.W.H."/>
            <person name="King N."/>
            <person name="Lang F.B.F."/>
            <person name="Roger A.J."/>
            <person name="Ruiz-Trillo I."/>
            <person name="Brown M."/>
            <person name="Walker B."/>
            <person name="Young S."/>
            <person name="Zeng Q."/>
            <person name="Gargeya S."/>
            <person name="Fitzgerald M."/>
            <person name="Haas B."/>
            <person name="Abouelleil A."/>
            <person name="Allen A.W."/>
            <person name="Alvarado L."/>
            <person name="Arachchi H.M."/>
            <person name="Berlin A.M."/>
            <person name="Chapman S.B."/>
            <person name="Gainer-Dewar J."/>
            <person name="Goldberg J."/>
            <person name="Griggs A."/>
            <person name="Gujja S."/>
            <person name="Hansen M."/>
            <person name="Howarth C."/>
            <person name="Imamovic A."/>
            <person name="Ireland A."/>
            <person name="Larimer J."/>
            <person name="McCowan C."/>
            <person name="Murphy C."/>
            <person name="Pearson M."/>
            <person name="Poon T.W."/>
            <person name="Priest M."/>
            <person name="Roberts A."/>
            <person name="Saif S."/>
            <person name="Shea T."/>
            <person name="Sisk P."/>
            <person name="Sykes S."/>
            <person name="Wortman J."/>
            <person name="Nusbaum C."/>
            <person name="Birren B."/>
        </authorList>
    </citation>
    <scope>NUCLEOTIDE SEQUENCE [LARGE SCALE GENOMIC DNA]</scope>
    <source>
        <strain evidence="9">ATCC 38817</strain>
    </source>
</reference>
<dbReference type="InterPro" id="IPR007653">
    <property type="entry name" value="SPC3"/>
</dbReference>
<evidence type="ECO:0000256" key="4">
    <source>
        <dbReference type="ARBA" id="ARBA00022824"/>
    </source>
</evidence>
<dbReference type="PANTHER" id="PTHR12804">
    <property type="entry name" value="MICROSOMAL SIGNAL PEPTIDASE 23 KD SUBUNIT SPC22/23"/>
    <property type="match status" value="1"/>
</dbReference>
<evidence type="ECO:0000256" key="8">
    <source>
        <dbReference type="ARBA" id="ARBA00029556"/>
    </source>
</evidence>
<comment type="subcellular location">
    <subcellularLocation>
        <location evidence="1">Endoplasmic reticulum membrane</location>
        <topology evidence="1">Single-pass type II membrane protein</topology>
    </subcellularLocation>
</comment>
<evidence type="ECO:0000256" key="2">
    <source>
        <dbReference type="ARBA" id="ARBA00009289"/>
    </source>
</evidence>
<evidence type="ECO:0000313" key="10">
    <source>
        <dbReference type="Proteomes" id="UP000030693"/>
    </source>
</evidence>
<gene>
    <name evidence="9" type="ORF">H696_04476</name>
</gene>
<comment type="similarity">
    <text evidence="2">Belongs to the SPCS3 family.</text>
</comment>
<evidence type="ECO:0000313" key="9">
    <source>
        <dbReference type="EMBL" id="KCV69057.1"/>
    </source>
</evidence>
<keyword evidence="4" id="KW-0256">Endoplasmic reticulum</keyword>
<dbReference type="eggNOG" id="KOG3372">
    <property type="taxonomic scope" value="Eukaryota"/>
</dbReference>